<dbReference type="OrthoDB" id="19419at2759"/>
<dbReference type="AlphaFoldDB" id="A5DQU8"/>
<dbReference type="InterPro" id="IPR037231">
    <property type="entry name" value="NAP-like_sf"/>
</dbReference>
<dbReference type="HOGENOM" id="CLU_072852_0_0_1"/>
<dbReference type="RefSeq" id="XP_001482629.2">
    <property type="nucleotide sequence ID" value="XM_001482579.1"/>
</dbReference>
<dbReference type="Proteomes" id="UP000001997">
    <property type="component" value="Unassembled WGS sequence"/>
</dbReference>
<feature type="region of interest" description="Disordered" evidence="4">
    <location>
        <begin position="218"/>
        <end position="248"/>
    </location>
</feature>
<dbReference type="KEGG" id="pgu:PGUG_05649"/>
<evidence type="ECO:0000256" key="2">
    <source>
        <dbReference type="RuleBase" id="RU003876"/>
    </source>
</evidence>
<dbReference type="EMBL" id="CH408161">
    <property type="protein sequence ID" value="EDK41551.2"/>
    <property type="molecule type" value="Genomic_DNA"/>
</dbReference>
<dbReference type="Gene3D" id="3.30.1120.90">
    <property type="entry name" value="Nucleosome assembly protein"/>
    <property type="match status" value="1"/>
</dbReference>
<dbReference type="GO" id="GO:0010698">
    <property type="term" value="F:acetyltransferase activator activity"/>
    <property type="evidence" value="ECO:0007669"/>
    <property type="project" value="EnsemblFungi"/>
</dbReference>
<name>A5DQU8_PICGU</name>
<comment type="similarity">
    <text evidence="1 2">Belongs to the nucleosome assembly protein (NAP) family.</text>
</comment>
<dbReference type="VEuPathDB" id="FungiDB:PGUG_05649"/>
<evidence type="ECO:0000256" key="4">
    <source>
        <dbReference type="SAM" id="MobiDB-lite"/>
    </source>
</evidence>
<proteinExistence type="inferred from homology"/>
<protein>
    <recommendedName>
        <fullName evidence="7">Vacuolar protein sorting-associated protein 75</fullName>
    </recommendedName>
</protein>
<dbReference type="GO" id="GO:0042393">
    <property type="term" value="F:histone binding"/>
    <property type="evidence" value="ECO:0007669"/>
    <property type="project" value="EnsemblFungi"/>
</dbReference>
<dbReference type="GeneID" id="5124112"/>
<evidence type="ECO:0000313" key="6">
    <source>
        <dbReference type="Proteomes" id="UP000001997"/>
    </source>
</evidence>
<sequence>MSDARDLERALTSLAECEQEMDVAERDAEIYRIKNTQKIYTKRSEIIKKIPNFWYIVLAENEDFAEYIRIEDLKYLEALSNIHVEYDINGAKPRNFTLTITFETENQDTIKNQTIQKHFEIFNEDGEEKLVSEAVEVEWPASLDSINPHKIKTAHGANMSSDQKKLYRQGMKSFFAFFAWTGKKPGKEFRNGEELARLIVDDVYPYAVKYYTEALRGDDDDEFTSEGEELDISDSDSDEPSKKKTKTT</sequence>
<dbReference type="GO" id="GO:0042802">
    <property type="term" value="F:identical protein binding"/>
    <property type="evidence" value="ECO:0007669"/>
    <property type="project" value="EnsemblFungi"/>
</dbReference>
<dbReference type="GO" id="GO:0006303">
    <property type="term" value="P:double-strand break repair via nonhomologous end joining"/>
    <property type="evidence" value="ECO:0007669"/>
    <property type="project" value="EnsemblFungi"/>
</dbReference>
<feature type="coiled-coil region" evidence="3">
    <location>
        <begin position="7"/>
        <end position="34"/>
    </location>
</feature>
<dbReference type="InParanoid" id="A5DQU8"/>
<dbReference type="PANTHER" id="PTHR11875">
    <property type="entry name" value="TESTIS-SPECIFIC Y-ENCODED PROTEIN"/>
    <property type="match status" value="1"/>
</dbReference>
<keyword evidence="6" id="KW-1185">Reference proteome</keyword>
<dbReference type="OMA" id="PGKEFPN"/>
<dbReference type="STRING" id="294746.A5DQU8"/>
<feature type="compositionally biased region" description="Acidic residues" evidence="4">
    <location>
        <begin position="218"/>
        <end position="238"/>
    </location>
</feature>
<accession>A5DQU8</accession>
<dbReference type="GO" id="GO:0005634">
    <property type="term" value="C:nucleus"/>
    <property type="evidence" value="ECO:0007669"/>
    <property type="project" value="EnsemblFungi"/>
</dbReference>
<dbReference type="GO" id="GO:0006335">
    <property type="term" value="P:DNA replication-dependent chromatin assembly"/>
    <property type="evidence" value="ECO:0007669"/>
    <property type="project" value="EnsemblFungi"/>
</dbReference>
<reference evidence="5 6" key="1">
    <citation type="journal article" date="2009" name="Nature">
        <title>Evolution of pathogenicity and sexual reproduction in eight Candida genomes.</title>
        <authorList>
            <person name="Butler G."/>
            <person name="Rasmussen M.D."/>
            <person name="Lin M.F."/>
            <person name="Santos M.A."/>
            <person name="Sakthikumar S."/>
            <person name="Munro C.A."/>
            <person name="Rheinbay E."/>
            <person name="Grabherr M."/>
            <person name="Forche A."/>
            <person name="Reedy J.L."/>
            <person name="Agrafioti I."/>
            <person name="Arnaud M.B."/>
            <person name="Bates S."/>
            <person name="Brown A.J."/>
            <person name="Brunke S."/>
            <person name="Costanzo M.C."/>
            <person name="Fitzpatrick D.A."/>
            <person name="de Groot P.W."/>
            <person name="Harris D."/>
            <person name="Hoyer L.L."/>
            <person name="Hube B."/>
            <person name="Klis F.M."/>
            <person name="Kodira C."/>
            <person name="Lennard N."/>
            <person name="Logue M.E."/>
            <person name="Martin R."/>
            <person name="Neiman A.M."/>
            <person name="Nikolaou E."/>
            <person name="Quail M.A."/>
            <person name="Quinn J."/>
            <person name="Santos M.C."/>
            <person name="Schmitzberger F.F."/>
            <person name="Sherlock G."/>
            <person name="Shah P."/>
            <person name="Silverstein K.A."/>
            <person name="Skrzypek M.S."/>
            <person name="Soll D."/>
            <person name="Staggs R."/>
            <person name="Stansfield I."/>
            <person name="Stumpf M.P."/>
            <person name="Sudbery P.E."/>
            <person name="Srikantha T."/>
            <person name="Zeng Q."/>
            <person name="Berman J."/>
            <person name="Berriman M."/>
            <person name="Heitman J."/>
            <person name="Gow N.A."/>
            <person name="Lorenz M.C."/>
            <person name="Birren B.W."/>
            <person name="Kellis M."/>
            <person name="Cuomo C.A."/>
        </authorList>
    </citation>
    <scope>NUCLEOTIDE SEQUENCE [LARGE SCALE GENOMIC DNA]</scope>
    <source>
        <strain evidence="6">ATCC 6260 / CBS 566 / DSM 6381 / JCM 1539 / NBRC 10279 / NRRL Y-324</strain>
    </source>
</reference>
<dbReference type="SUPFAM" id="SSF143113">
    <property type="entry name" value="NAP-like"/>
    <property type="match status" value="1"/>
</dbReference>
<dbReference type="eggNOG" id="KOG1508">
    <property type="taxonomic scope" value="Eukaryota"/>
</dbReference>
<dbReference type="GO" id="GO:0006334">
    <property type="term" value="P:nucleosome assembly"/>
    <property type="evidence" value="ECO:0007669"/>
    <property type="project" value="EnsemblFungi"/>
</dbReference>
<evidence type="ECO:0008006" key="7">
    <source>
        <dbReference type="Google" id="ProtNLM"/>
    </source>
</evidence>
<dbReference type="InterPro" id="IPR002164">
    <property type="entry name" value="NAP_family"/>
</dbReference>
<evidence type="ECO:0000313" key="5">
    <source>
        <dbReference type="EMBL" id="EDK41551.2"/>
    </source>
</evidence>
<evidence type="ECO:0000256" key="3">
    <source>
        <dbReference type="SAM" id="Coils"/>
    </source>
</evidence>
<dbReference type="FunCoup" id="A5DQU8">
    <property type="interactions" value="589"/>
</dbReference>
<evidence type="ECO:0000256" key="1">
    <source>
        <dbReference type="ARBA" id="ARBA00009947"/>
    </source>
</evidence>
<keyword evidence="3" id="KW-0175">Coiled coil</keyword>
<dbReference type="GO" id="GO:0005829">
    <property type="term" value="C:cytosol"/>
    <property type="evidence" value="ECO:0007669"/>
    <property type="project" value="EnsemblFungi"/>
</dbReference>
<gene>
    <name evidence="5" type="ORF">PGUG_05649</name>
</gene>
<organism evidence="5 6">
    <name type="scientific">Meyerozyma guilliermondii (strain ATCC 6260 / CBS 566 / DSM 6381 / JCM 1539 / NBRC 10279 / NRRL Y-324)</name>
    <name type="common">Yeast</name>
    <name type="synonym">Candida guilliermondii</name>
    <dbReference type="NCBI Taxonomy" id="294746"/>
    <lineage>
        <taxon>Eukaryota</taxon>
        <taxon>Fungi</taxon>
        <taxon>Dikarya</taxon>
        <taxon>Ascomycota</taxon>
        <taxon>Saccharomycotina</taxon>
        <taxon>Pichiomycetes</taxon>
        <taxon>Debaryomycetaceae</taxon>
        <taxon>Meyerozyma</taxon>
    </lineage>
</organism>
<dbReference type="Pfam" id="PF00956">
    <property type="entry name" value="NAP"/>
    <property type="match status" value="1"/>
</dbReference>
<dbReference type="GO" id="GO:0070775">
    <property type="term" value="C:H3 histone acetyltransferase complex"/>
    <property type="evidence" value="ECO:0007669"/>
    <property type="project" value="EnsemblFungi"/>
</dbReference>